<dbReference type="EMBL" id="CP010868">
    <property type="protein sequence ID" value="AJM91589.1"/>
    <property type="molecule type" value="Genomic_DNA"/>
</dbReference>
<dbReference type="STRING" id="1582439.NPIRD3C_0373"/>
<keyword evidence="3" id="KW-0732">Signal</keyword>
<name>A0A0C5BTU1_9ARCH</name>
<evidence type="ECO:0000313" key="9">
    <source>
        <dbReference type="Proteomes" id="UP000032027"/>
    </source>
</evidence>
<reference evidence="8 9" key="3">
    <citation type="journal article" date="2019" name="Int. J. Syst. Evol. Microbiol.">
        <title>Nitrosopumilus adriaticus sp. nov. and Nitrosopumilus piranensis sp. nov., two ammonia-oxidizing archaea from the Adriatic Sea and members of the class Nitrososphaeria.</title>
        <authorList>
            <person name="Bayer B."/>
            <person name="Vojvoda J."/>
            <person name="Reinthaler T."/>
            <person name="Reyes C."/>
            <person name="Pinto M."/>
            <person name="Herndl G.J."/>
        </authorList>
    </citation>
    <scope>NUCLEOTIDE SEQUENCE [LARGE SCALE GENOMIC DNA]</scope>
    <source>
        <strain evidence="8 9">D3C</strain>
    </source>
</reference>
<organism evidence="8 9">
    <name type="scientific">Nitrosopumilus piranensis</name>
    <dbReference type="NCBI Taxonomy" id="1582439"/>
    <lineage>
        <taxon>Archaea</taxon>
        <taxon>Nitrososphaerota</taxon>
        <taxon>Nitrososphaeria</taxon>
        <taxon>Nitrosopumilales</taxon>
        <taxon>Nitrosopumilaceae</taxon>
        <taxon>Nitrosopumilus</taxon>
    </lineage>
</organism>
<dbReference type="PROSITE" id="PS51352">
    <property type="entry name" value="THIOREDOXIN_2"/>
    <property type="match status" value="1"/>
</dbReference>
<comment type="similarity">
    <text evidence="1">Belongs to the thioredoxin family. DsbA subfamily.</text>
</comment>
<keyword evidence="6" id="KW-0676">Redox-active center</keyword>
<dbReference type="GO" id="GO:0016491">
    <property type="term" value="F:oxidoreductase activity"/>
    <property type="evidence" value="ECO:0007669"/>
    <property type="project" value="UniProtKB-KW"/>
</dbReference>
<proteinExistence type="inferred from homology"/>
<gene>
    <name evidence="8" type="ORF">NPIRD3C_0373</name>
</gene>
<dbReference type="CDD" id="cd02972">
    <property type="entry name" value="DsbA_family"/>
    <property type="match status" value="1"/>
</dbReference>
<dbReference type="KEGG" id="nid:NPIRD3C_0373"/>
<reference evidence="8 9" key="2">
    <citation type="journal article" date="2016" name="ISME J.">
        <title>Physiological and genomic characterization of two novel marine thaumarchaeal strains indicates niche differentiation.</title>
        <authorList>
            <person name="Bayer B."/>
            <person name="Vojvoda J."/>
            <person name="Offre P."/>
            <person name="Alves R.J."/>
            <person name="Elisabeth N.H."/>
            <person name="Garcia J.A."/>
            <person name="Volland J.M."/>
            <person name="Srivastava A."/>
            <person name="Schleper C."/>
            <person name="Herndl G.J."/>
        </authorList>
    </citation>
    <scope>NUCLEOTIDE SEQUENCE [LARGE SCALE GENOMIC DNA]</scope>
    <source>
        <strain evidence="8 9">D3C</strain>
    </source>
</reference>
<protein>
    <submittedName>
        <fullName evidence="8">DSBA oxidoreductase</fullName>
    </submittedName>
</protein>
<evidence type="ECO:0000256" key="6">
    <source>
        <dbReference type="ARBA" id="ARBA00023284"/>
    </source>
</evidence>
<feature type="domain" description="Thioredoxin" evidence="7">
    <location>
        <begin position="31"/>
        <end position="228"/>
    </location>
</feature>
<evidence type="ECO:0000259" key="7">
    <source>
        <dbReference type="PROSITE" id="PS51352"/>
    </source>
</evidence>
<dbReference type="SUPFAM" id="SSF52833">
    <property type="entry name" value="Thioredoxin-like"/>
    <property type="match status" value="1"/>
</dbReference>
<dbReference type="AlphaFoldDB" id="A0A0C5BTU1"/>
<keyword evidence="4" id="KW-0560">Oxidoreductase</keyword>
<dbReference type="Pfam" id="PF13462">
    <property type="entry name" value="Thioredoxin_4"/>
    <property type="match status" value="1"/>
</dbReference>
<dbReference type="PANTHER" id="PTHR13887:SF14">
    <property type="entry name" value="DISULFIDE BOND FORMATION PROTEIN D"/>
    <property type="match status" value="1"/>
</dbReference>
<dbReference type="RefSeq" id="WP_237087694.1">
    <property type="nucleotide sequence ID" value="NZ_CP010868.1"/>
</dbReference>
<keyword evidence="5" id="KW-1015">Disulfide bond</keyword>
<comment type="similarity">
    <text evidence="2">Belongs to the glutaredoxin family.</text>
</comment>
<evidence type="ECO:0000256" key="3">
    <source>
        <dbReference type="ARBA" id="ARBA00022729"/>
    </source>
</evidence>
<dbReference type="Proteomes" id="UP000032027">
    <property type="component" value="Chromosome"/>
</dbReference>
<dbReference type="InterPro" id="IPR013766">
    <property type="entry name" value="Thioredoxin_domain"/>
</dbReference>
<evidence type="ECO:0000256" key="4">
    <source>
        <dbReference type="ARBA" id="ARBA00023002"/>
    </source>
</evidence>
<evidence type="ECO:0000256" key="5">
    <source>
        <dbReference type="ARBA" id="ARBA00023157"/>
    </source>
</evidence>
<dbReference type="GeneID" id="41599536"/>
<sequence length="231" mass="26399">MLIVFFLEYLVGVEVGQDNIRKQELETLEQSLDDLKTPEISLFFQILKDDDPVLGDLDASISIIEFSNFQCKFCLRFYSDTLPLLKTQYIDTGKVNLVYRDFPLPQIYANSMPAALASECANEQGKFWEYHDMLFEDQNSWRQNDPGLAISTFKQFATTLNLDQEKFDSCLDLGKYSDEINSDVDDGLDYVVSGTPTFFIGNEKIGYSSLFGTQSFSDFQTIIDEKLSDDM</sequence>
<evidence type="ECO:0000256" key="2">
    <source>
        <dbReference type="ARBA" id="ARBA00007787"/>
    </source>
</evidence>
<dbReference type="Gene3D" id="3.40.30.10">
    <property type="entry name" value="Glutaredoxin"/>
    <property type="match status" value="1"/>
</dbReference>
<keyword evidence="9" id="KW-1185">Reference proteome</keyword>
<dbReference type="InterPro" id="IPR036249">
    <property type="entry name" value="Thioredoxin-like_sf"/>
</dbReference>
<dbReference type="Gene3D" id="1.10.40.80">
    <property type="match status" value="1"/>
</dbReference>
<dbReference type="HOGENOM" id="CLU_000288_47_1_2"/>
<reference evidence="9" key="1">
    <citation type="submission" date="2015-02" db="EMBL/GenBank/DDBJ databases">
        <title>Characterization of two novel Thaumarchaeota isolated from the Northern Adriatic Sea.</title>
        <authorList>
            <person name="Bayer B."/>
            <person name="Vojvoda J."/>
            <person name="Offre P."/>
            <person name="Srivastava A."/>
            <person name="Elisabeth N."/>
            <person name="Garcia J.A.L."/>
            <person name="Schleper C."/>
            <person name="Herndl G.J."/>
        </authorList>
    </citation>
    <scope>NUCLEOTIDE SEQUENCE [LARGE SCALE GENOMIC DNA]</scope>
    <source>
        <strain evidence="9">D3C</strain>
    </source>
</reference>
<evidence type="ECO:0000256" key="1">
    <source>
        <dbReference type="ARBA" id="ARBA00005791"/>
    </source>
</evidence>
<dbReference type="PATRIC" id="fig|1582439.9.peg.375"/>
<dbReference type="PANTHER" id="PTHR13887">
    <property type="entry name" value="GLUTATHIONE S-TRANSFERASE KAPPA"/>
    <property type="match status" value="1"/>
</dbReference>
<accession>A0A0C5BTU1</accession>
<dbReference type="InterPro" id="IPR012336">
    <property type="entry name" value="Thioredoxin-like_fold"/>
</dbReference>
<evidence type="ECO:0000313" key="8">
    <source>
        <dbReference type="EMBL" id="AJM91589.1"/>
    </source>
</evidence>